<keyword evidence="2" id="KW-1133">Transmembrane helix</keyword>
<dbReference type="RefSeq" id="XP_046017861.1">
    <property type="nucleotide sequence ID" value="XM_046157764.1"/>
</dbReference>
<keyword evidence="2" id="KW-0472">Membrane</keyword>
<evidence type="ECO:0000256" key="2">
    <source>
        <dbReference type="SAM" id="Phobius"/>
    </source>
</evidence>
<dbReference type="Proteomes" id="UP000756346">
    <property type="component" value="Unassembled WGS sequence"/>
</dbReference>
<organism evidence="3 4">
    <name type="scientific">Microdochium trichocladiopsis</name>
    <dbReference type="NCBI Taxonomy" id="1682393"/>
    <lineage>
        <taxon>Eukaryota</taxon>
        <taxon>Fungi</taxon>
        <taxon>Dikarya</taxon>
        <taxon>Ascomycota</taxon>
        <taxon>Pezizomycotina</taxon>
        <taxon>Sordariomycetes</taxon>
        <taxon>Xylariomycetidae</taxon>
        <taxon>Xylariales</taxon>
        <taxon>Microdochiaceae</taxon>
        <taxon>Microdochium</taxon>
    </lineage>
</organism>
<evidence type="ECO:0000313" key="4">
    <source>
        <dbReference type="Proteomes" id="UP000756346"/>
    </source>
</evidence>
<feature type="transmembrane region" description="Helical" evidence="2">
    <location>
        <begin position="100"/>
        <end position="118"/>
    </location>
</feature>
<evidence type="ECO:0000256" key="1">
    <source>
        <dbReference type="SAM" id="MobiDB-lite"/>
    </source>
</evidence>
<proteinExistence type="predicted"/>
<dbReference type="OrthoDB" id="4779473at2759"/>
<dbReference type="AlphaFoldDB" id="A0A9P9BTB5"/>
<dbReference type="GeneID" id="70187310"/>
<keyword evidence="4" id="KW-1185">Reference proteome</keyword>
<keyword evidence="2" id="KW-0812">Transmembrane</keyword>
<name>A0A9P9BTB5_9PEZI</name>
<feature type="transmembrane region" description="Helical" evidence="2">
    <location>
        <begin position="57"/>
        <end position="80"/>
    </location>
</feature>
<dbReference type="EMBL" id="JAGTJQ010000001">
    <property type="protein sequence ID" value="KAH7039806.1"/>
    <property type="molecule type" value="Genomic_DNA"/>
</dbReference>
<feature type="region of interest" description="Disordered" evidence="1">
    <location>
        <begin position="182"/>
        <end position="215"/>
    </location>
</feature>
<sequence length="215" mass="23285">MTALAMNLLALATRSPKKGGLPSLTSGDDDDDFFSDDDDNYTYYDYNDYETGAYVSAWWIIAIVASLSIVFLIFFISLIVFCVKENRRKHRGEQFRAGHAVWKAFCVATGLWFWIWVFKKCGCCGADRSSYTNVEGGQAPAPHGGRYGGASAANTAYAQGGMYGQPAPASVGKFEPMGYSGAAGTYQQPAPAPQQQGYTNTPPGIAQPVPQQPFV</sequence>
<comment type="caution">
    <text evidence="3">The sequence shown here is derived from an EMBL/GenBank/DDBJ whole genome shotgun (WGS) entry which is preliminary data.</text>
</comment>
<reference evidence="3" key="1">
    <citation type="journal article" date="2021" name="Nat. Commun.">
        <title>Genetic determinants of endophytism in the Arabidopsis root mycobiome.</title>
        <authorList>
            <person name="Mesny F."/>
            <person name="Miyauchi S."/>
            <person name="Thiergart T."/>
            <person name="Pickel B."/>
            <person name="Atanasova L."/>
            <person name="Karlsson M."/>
            <person name="Huettel B."/>
            <person name="Barry K.W."/>
            <person name="Haridas S."/>
            <person name="Chen C."/>
            <person name="Bauer D."/>
            <person name="Andreopoulos W."/>
            <person name="Pangilinan J."/>
            <person name="LaButti K."/>
            <person name="Riley R."/>
            <person name="Lipzen A."/>
            <person name="Clum A."/>
            <person name="Drula E."/>
            <person name="Henrissat B."/>
            <person name="Kohler A."/>
            <person name="Grigoriev I.V."/>
            <person name="Martin F.M."/>
            <person name="Hacquard S."/>
        </authorList>
    </citation>
    <scope>NUCLEOTIDE SEQUENCE</scope>
    <source>
        <strain evidence="3">MPI-CAGE-CH-0230</strain>
    </source>
</reference>
<protein>
    <submittedName>
        <fullName evidence="3">Uncharacterized protein</fullName>
    </submittedName>
</protein>
<evidence type="ECO:0000313" key="3">
    <source>
        <dbReference type="EMBL" id="KAH7039806.1"/>
    </source>
</evidence>
<accession>A0A9P9BTB5</accession>
<feature type="compositionally biased region" description="Low complexity" evidence="1">
    <location>
        <begin position="182"/>
        <end position="199"/>
    </location>
</feature>
<gene>
    <name evidence="3" type="ORF">B0I36DRAFT_357192</name>
</gene>